<evidence type="ECO:0000313" key="2">
    <source>
        <dbReference type="Proteomes" id="UP000294802"/>
    </source>
</evidence>
<dbReference type="Proteomes" id="UP000294802">
    <property type="component" value="Unassembled WGS sequence"/>
</dbReference>
<sequence length="119" mass="14108">MTYLHALLACQNRDYEKFKRLLHKDVELKAVFYDGSEFKGTVDEGLELIRETIEKENHWDFEVITRLNRRNEEIVFLNVTRAEKHTNYKINAVIIILCDTSKSEGYIRKLHLEVGEYST</sequence>
<name>A0A4R6BTF7_9STAP</name>
<dbReference type="OrthoDB" id="2417912at2"/>
<dbReference type="AlphaFoldDB" id="A0A4R6BTF7"/>
<organism evidence="1 2">
    <name type="scientific">Macrococcus lamae</name>
    <dbReference type="NCBI Taxonomy" id="198484"/>
    <lineage>
        <taxon>Bacteria</taxon>
        <taxon>Bacillati</taxon>
        <taxon>Bacillota</taxon>
        <taxon>Bacilli</taxon>
        <taxon>Bacillales</taxon>
        <taxon>Staphylococcaceae</taxon>
        <taxon>Macrococcus</taxon>
    </lineage>
</organism>
<dbReference type="EMBL" id="SCWB01000013">
    <property type="protein sequence ID" value="TDM07706.1"/>
    <property type="molecule type" value="Genomic_DNA"/>
</dbReference>
<keyword evidence="2" id="KW-1185">Reference proteome</keyword>
<reference evidence="1 2" key="1">
    <citation type="submission" date="2019-01" db="EMBL/GenBank/DDBJ databases">
        <title>Draft genome sequences of the type strains of six Macrococcus species.</title>
        <authorList>
            <person name="Mazhar S."/>
            <person name="Altermann E."/>
            <person name="Hill C."/>
            <person name="Mcauliffe O."/>
        </authorList>
    </citation>
    <scope>NUCLEOTIDE SEQUENCE [LARGE SCALE GENOMIC DNA]</scope>
    <source>
        <strain evidence="1 2">CCM4815</strain>
    </source>
</reference>
<evidence type="ECO:0000313" key="1">
    <source>
        <dbReference type="EMBL" id="TDM07706.1"/>
    </source>
</evidence>
<dbReference type="RefSeq" id="WP_133444221.1">
    <property type="nucleotide sequence ID" value="NZ_SCWB01000013.1"/>
</dbReference>
<comment type="caution">
    <text evidence="1">The sequence shown here is derived from an EMBL/GenBank/DDBJ whole genome shotgun (WGS) entry which is preliminary data.</text>
</comment>
<gene>
    <name evidence="1" type="ORF">ERX29_08160</name>
</gene>
<protein>
    <recommendedName>
        <fullName evidence="3">Nuclear transport factor 2 family protein</fullName>
    </recommendedName>
</protein>
<proteinExistence type="predicted"/>
<accession>A0A4R6BTF7</accession>
<evidence type="ECO:0008006" key="3">
    <source>
        <dbReference type="Google" id="ProtNLM"/>
    </source>
</evidence>